<feature type="region of interest" description="Disordered" evidence="1">
    <location>
        <begin position="72"/>
        <end position="100"/>
    </location>
</feature>
<evidence type="ECO:0000313" key="2">
    <source>
        <dbReference type="EMBL" id="MPC74786.1"/>
    </source>
</evidence>
<name>A0A5B7HYI3_PORTR</name>
<dbReference type="EMBL" id="VSRR010039709">
    <property type="protein sequence ID" value="MPC74786.1"/>
    <property type="molecule type" value="Genomic_DNA"/>
</dbReference>
<sequence>MVVSFTYFHRALVSFMASLMSIRKHNGPILVQWGTPQVPLNGIKEVDQAVSGRGGLNVPKLLLIHERGEVGIGPSEDEAFPEQAGDGGDGDGPVVSEELR</sequence>
<reference evidence="2 3" key="1">
    <citation type="submission" date="2019-05" db="EMBL/GenBank/DDBJ databases">
        <title>Another draft genome of Portunus trituberculatus and its Hox gene families provides insights of decapod evolution.</title>
        <authorList>
            <person name="Jeong J.-H."/>
            <person name="Song I."/>
            <person name="Kim S."/>
            <person name="Choi T."/>
            <person name="Kim D."/>
            <person name="Ryu S."/>
            <person name="Kim W."/>
        </authorList>
    </citation>
    <scope>NUCLEOTIDE SEQUENCE [LARGE SCALE GENOMIC DNA]</scope>
    <source>
        <tissue evidence="2">Muscle</tissue>
    </source>
</reference>
<gene>
    <name evidence="2" type="ORF">E2C01_069161</name>
</gene>
<organism evidence="2 3">
    <name type="scientific">Portunus trituberculatus</name>
    <name type="common">Swimming crab</name>
    <name type="synonym">Neptunus trituberculatus</name>
    <dbReference type="NCBI Taxonomy" id="210409"/>
    <lineage>
        <taxon>Eukaryota</taxon>
        <taxon>Metazoa</taxon>
        <taxon>Ecdysozoa</taxon>
        <taxon>Arthropoda</taxon>
        <taxon>Crustacea</taxon>
        <taxon>Multicrustacea</taxon>
        <taxon>Malacostraca</taxon>
        <taxon>Eumalacostraca</taxon>
        <taxon>Eucarida</taxon>
        <taxon>Decapoda</taxon>
        <taxon>Pleocyemata</taxon>
        <taxon>Brachyura</taxon>
        <taxon>Eubrachyura</taxon>
        <taxon>Portunoidea</taxon>
        <taxon>Portunidae</taxon>
        <taxon>Portuninae</taxon>
        <taxon>Portunus</taxon>
    </lineage>
</organism>
<evidence type="ECO:0000313" key="3">
    <source>
        <dbReference type="Proteomes" id="UP000324222"/>
    </source>
</evidence>
<keyword evidence="3" id="KW-1185">Reference proteome</keyword>
<dbReference type="AlphaFoldDB" id="A0A5B7HYI3"/>
<protein>
    <submittedName>
        <fullName evidence="2">Uncharacterized protein</fullName>
    </submittedName>
</protein>
<proteinExistence type="predicted"/>
<dbReference type="Proteomes" id="UP000324222">
    <property type="component" value="Unassembled WGS sequence"/>
</dbReference>
<accession>A0A5B7HYI3</accession>
<evidence type="ECO:0000256" key="1">
    <source>
        <dbReference type="SAM" id="MobiDB-lite"/>
    </source>
</evidence>
<comment type="caution">
    <text evidence="2">The sequence shown here is derived from an EMBL/GenBank/DDBJ whole genome shotgun (WGS) entry which is preliminary data.</text>
</comment>